<evidence type="ECO:0000313" key="2">
    <source>
        <dbReference type="EMBL" id="CDH44175.1"/>
    </source>
</evidence>
<feature type="transmembrane region" description="Helical" evidence="1">
    <location>
        <begin position="74"/>
        <end position="98"/>
    </location>
</feature>
<evidence type="ECO:0000256" key="1">
    <source>
        <dbReference type="SAM" id="Phobius"/>
    </source>
</evidence>
<keyword evidence="1" id="KW-1133">Transmembrane helix</keyword>
<accession>A0A7U7J3H6</accession>
<reference evidence="2 3" key="1">
    <citation type="journal article" date="2014" name="ISME J.">
        <title>Candidatus Competibacter-lineage genomes retrieved from metagenomes reveal functional metabolic diversity.</title>
        <authorList>
            <person name="McIlroy S.J."/>
            <person name="Albertsen M."/>
            <person name="Andresen E.K."/>
            <person name="Saunders A.M."/>
            <person name="Kristiansen R."/>
            <person name="Stokholm-Bjerregaard M."/>
            <person name="Nielsen K.L."/>
            <person name="Nielsen P.H."/>
        </authorList>
    </citation>
    <scope>NUCLEOTIDE SEQUENCE [LARGE SCALE GENOMIC DNA]</scope>
    <source>
        <strain evidence="2 3">Run_B_J11</strain>
    </source>
</reference>
<dbReference type="RefSeq" id="WP_034431364.1">
    <property type="nucleotide sequence ID" value="NZ_CBTK010000063.1"/>
</dbReference>
<protein>
    <recommendedName>
        <fullName evidence="4">DUF2721 domain-containing protein</fullName>
    </recommendedName>
</protein>
<sequence>MESHLTDITRVIQLSVAPAFLLVAMGTLITILSTRLGRIVDRRRVVQDRLDTLTGASAAEQQQEMPLLIRRGNLIYFAILFAVFGALLVCLVVAGAFLGALLSVELAQVVAGLFVLAMVSMVAAWSLFLSEVYLAVWAGTHNRR</sequence>
<dbReference type="EMBL" id="CBTK010000063">
    <property type="protein sequence ID" value="CDH44175.1"/>
    <property type="molecule type" value="Genomic_DNA"/>
</dbReference>
<keyword evidence="1" id="KW-0812">Transmembrane</keyword>
<feature type="transmembrane region" description="Helical" evidence="1">
    <location>
        <begin position="12"/>
        <end position="34"/>
    </location>
</feature>
<keyword evidence="3" id="KW-1185">Reference proteome</keyword>
<comment type="caution">
    <text evidence="2">The sequence shown here is derived from an EMBL/GenBank/DDBJ whole genome shotgun (WGS) entry which is preliminary data.</text>
</comment>
<dbReference type="Pfam" id="PF11026">
    <property type="entry name" value="DUF2721"/>
    <property type="match status" value="1"/>
</dbReference>
<evidence type="ECO:0008006" key="4">
    <source>
        <dbReference type="Google" id="ProtNLM"/>
    </source>
</evidence>
<dbReference type="InterPro" id="IPR021279">
    <property type="entry name" value="DUF2721"/>
</dbReference>
<evidence type="ECO:0000313" key="3">
    <source>
        <dbReference type="Proteomes" id="UP000019184"/>
    </source>
</evidence>
<dbReference type="AlphaFoldDB" id="A0A7U7J3H6"/>
<dbReference type="OrthoDB" id="5465259at2"/>
<gene>
    <name evidence="2" type="ORF">BN874_1550003</name>
</gene>
<dbReference type="Proteomes" id="UP000019184">
    <property type="component" value="Unassembled WGS sequence"/>
</dbReference>
<keyword evidence="1" id="KW-0472">Membrane</keyword>
<proteinExistence type="predicted"/>
<name>A0A7U7J3H6_9GAMM</name>
<feature type="transmembrane region" description="Helical" evidence="1">
    <location>
        <begin position="110"/>
        <end position="136"/>
    </location>
</feature>
<organism evidence="2 3">
    <name type="scientific">Candidatus Contendobacter odensis Run_B_J11</name>
    <dbReference type="NCBI Taxonomy" id="1400861"/>
    <lineage>
        <taxon>Bacteria</taxon>
        <taxon>Pseudomonadati</taxon>
        <taxon>Pseudomonadota</taxon>
        <taxon>Gammaproteobacteria</taxon>
        <taxon>Candidatus Competibacteraceae</taxon>
        <taxon>Candidatus Contendibacter</taxon>
    </lineage>
</organism>